<accession>B1FN41</accession>
<proteinExistence type="predicted"/>
<dbReference type="EMBL" id="ABLC01000218">
    <property type="protein sequence ID" value="EDT01025.1"/>
    <property type="molecule type" value="Genomic_DNA"/>
</dbReference>
<gene>
    <name evidence="1" type="ORF">BamIOP4010DRAFT_5452</name>
</gene>
<evidence type="ECO:0000313" key="1">
    <source>
        <dbReference type="EMBL" id="EDT01025.1"/>
    </source>
</evidence>
<dbReference type="AlphaFoldDB" id="B1FN41"/>
<protein>
    <submittedName>
        <fullName evidence="1">Uncharacterized protein</fullName>
    </submittedName>
</protein>
<reference evidence="1 2" key="1">
    <citation type="submission" date="2008-03" db="EMBL/GenBank/DDBJ databases">
        <title>Sequencing of the draft genome and assembly of Burkholderia ambifaria IOP40-10.</title>
        <authorList>
            <consortium name="US DOE Joint Genome Institute (JGI-PGF)"/>
            <person name="Copeland A."/>
            <person name="Lucas S."/>
            <person name="Lapidus A."/>
            <person name="Glavina del Rio T."/>
            <person name="Dalin E."/>
            <person name="Tice H."/>
            <person name="Bruce D."/>
            <person name="Goodwin L."/>
            <person name="Pitluck S."/>
            <person name="Larimer F."/>
            <person name="Land M.L."/>
            <person name="Hauser L."/>
            <person name="Tiedje J."/>
            <person name="Richardson P."/>
        </authorList>
    </citation>
    <scope>NUCLEOTIDE SEQUENCE [LARGE SCALE GENOMIC DNA]</scope>
    <source>
        <strain evidence="1 2">IOP40-10</strain>
    </source>
</reference>
<name>B1FN41_9BURK</name>
<comment type="caution">
    <text evidence="1">The sequence shown here is derived from an EMBL/GenBank/DDBJ whole genome shotgun (WGS) entry which is preliminary data.</text>
</comment>
<sequence length="38" mass="4068">MIHAIGFIGDIAMRIATGHARRRAVATRGMQRAAEASC</sequence>
<dbReference type="Proteomes" id="UP000005463">
    <property type="component" value="Unassembled WGS sequence"/>
</dbReference>
<evidence type="ECO:0000313" key="2">
    <source>
        <dbReference type="Proteomes" id="UP000005463"/>
    </source>
</evidence>
<dbReference type="PATRIC" id="fig|396596.7.peg.1856"/>
<organism evidence="1 2">
    <name type="scientific">Burkholderia ambifaria IOP40-10</name>
    <dbReference type="NCBI Taxonomy" id="396596"/>
    <lineage>
        <taxon>Bacteria</taxon>
        <taxon>Pseudomonadati</taxon>
        <taxon>Pseudomonadota</taxon>
        <taxon>Betaproteobacteria</taxon>
        <taxon>Burkholderiales</taxon>
        <taxon>Burkholderiaceae</taxon>
        <taxon>Burkholderia</taxon>
        <taxon>Burkholderia cepacia complex</taxon>
    </lineage>
</organism>